<organism evidence="1 2">
    <name type="scientific">Herminiimonas glaciei</name>
    <dbReference type="NCBI Taxonomy" id="523788"/>
    <lineage>
        <taxon>Bacteria</taxon>
        <taxon>Pseudomonadati</taxon>
        <taxon>Pseudomonadota</taxon>
        <taxon>Betaproteobacteria</taxon>
        <taxon>Burkholderiales</taxon>
        <taxon>Oxalobacteraceae</taxon>
        <taxon>Herminiimonas</taxon>
    </lineage>
</organism>
<comment type="caution">
    <text evidence="1">The sequence shown here is derived from an EMBL/GenBank/DDBJ whole genome shotgun (WGS) entry which is preliminary data.</text>
</comment>
<evidence type="ECO:0000313" key="1">
    <source>
        <dbReference type="EMBL" id="MFC7287919.1"/>
    </source>
</evidence>
<proteinExistence type="predicted"/>
<protein>
    <recommendedName>
        <fullName evidence="3">Regulatory protein, RpfE type</fullName>
    </recommendedName>
</protein>
<dbReference type="RefSeq" id="WP_382271273.1">
    <property type="nucleotide sequence ID" value="NZ_JBHTBU010000001.1"/>
</dbReference>
<name>A0ABW2IAE0_9BURK</name>
<reference evidence="2" key="1">
    <citation type="journal article" date="2019" name="Int. J. Syst. Evol. Microbiol.">
        <title>The Global Catalogue of Microorganisms (GCM) 10K type strain sequencing project: providing services to taxonomists for standard genome sequencing and annotation.</title>
        <authorList>
            <consortium name="The Broad Institute Genomics Platform"/>
            <consortium name="The Broad Institute Genome Sequencing Center for Infectious Disease"/>
            <person name="Wu L."/>
            <person name="Ma J."/>
        </authorList>
    </citation>
    <scope>NUCLEOTIDE SEQUENCE [LARGE SCALE GENOMIC DNA]</scope>
    <source>
        <strain evidence="2">KACC 12508</strain>
    </source>
</reference>
<dbReference type="Proteomes" id="UP001596542">
    <property type="component" value="Unassembled WGS sequence"/>
</dbReference>
<accession>A0ABW2IAE0</accession>
<gene>
    <name evidence="1" type="ORF">ACFQPC_07720</name>
</gene>
<sequence>MARDLLRELKTPALATLLGRGDLTEHQAYDGFARALPHETWLARQSGLAVNGDSSPAAARNAMSAFDLPADDGGWFILQPVHLHIARDHLVLTDTQQLQLSEEDARSLFDIVQPLFAETGQTLLYGDAHTWFLRADELQALQTSTPSAACGHNIDIWMPKGEKARDWRRLQNEVQMHWHDHPTNEAREMRGLKPVNSVWLWGGTSNNNAAPANKFEETFSLSSGRNPLMLAGLRHRAVSSAAELLATHPQHGLLTLDSLIAPSMAGDWSEWLMRLQAMEEIWFAPLLEAIRNNQLDQFSITLSNNIALSTITSSKSSLRKFWRKASLSRLAP</sequence>
<keyword evidence="2" id="KW-1185">Reference proteome</keyword>
<evidence type="ECO:0008006" key="3">
    <source>
        <dbReference type="Google" id="ProtNLM"/>
    </source>
</evidence>
<evidence type="ECO:0000313" key="2">
    <source>
        <dbReference type="Proteomes" id="UP001596542"/>
    </source>
</evidence>
<dbReference type="PIRSF" id="PIRSF015283">
    <property type="entry name" value="Regulatory_RpfE"/>
    <property type="match status" value="1"/>
</dbReference>
<dbReference type="EMBL" id="JBHTBU010000001">
    <property type="protein sequence ID" value="MFC7287919.1"/>
    <property type="molecule type" value="Genomic_DNA"/>
</dbReference>
<dbReference type="InterPro" id="IPR016631">
    <property type="entry name" value="Regulatory_RpfE"/>
</dbReference>